<dbReference type="GO" id="GO:0016740">
    <property type="term" value="F:transferase activity"/>
    <property type="evidence" value="ECO:0007669"/>
    <property type="project" value="UniProtKB-KW"/>
</dbReference>
<name>A0ABX5NU19_9HYPH</name>
<evidence type="ECO:0000313" key="2">
    <source>
        <dbReference type="EMBL" id="PYB75486.1"/>
    </source>
</evidence>
<evidence type="ECO:0000313" key="3">
    <source>
        <dbReference type="Proteomes" id="UP000247536"/>
    </source>
</evidence>
<dbReference type="RefSeq" id="WP_110790870.1">
    <property type="nucleotide sequence ID" value="NZ_QJRY01000002.1"/>
</dbReference>
<protein>
    <submittedName>
        <fullName evidence="2">Glycosyl transferase family 25</fullName>
    </submittedName>
</protein>
<proteinExistence type="predicted"/>
<sequence length="276" mass="30985">MRALVINLEAASERRIFQERQLSILGIAHERMPAFDKNADETADTPYWETWERPLTRAERACLLSHQQAWQVVASQGDPILILEDDAILSDQLPALLDTLATATDMDFVTLETRGRKKLLSRRAARYPKLRRLYQDRSGAAAYVLWPNGARKLLAATETTCGLADAVICACYSLDAYQAVPPLAFQSDRATAEQVDVPLETISSISPVNGARTKGNWRHRLRRIWAQLRMGLRQLQVFGRAERTRLSVERQDFGYLGQLTPISSTTTPSVHGDVLP</sequence>
<reference evidence="2 3" key="1">
    <citation type="submission" date="2018-06" db="EMBL/GenBank/DDBJ databases">
        <title>Rhizobium wuzhouense sp. nov., isolated from roots of Oryza officinalis.</title>
        <authorList>
            <person name="Yuan T."/>
        </authorList>
    </citation>
    <scope>NUCLEOTIDE SEQUENCE [LARGE SCALE GENOMIC DNA]</scope>
    <source>
        <strain evidence="2 3">W44</strain>
    </source>
</reference>
<keyword evidence="2" id="KW-0808">Transferase</keyword>
<dbReference type="Pfam" id="PF01755">
    <property type="entry name" value="Glyco_transf_25"/>
    <property type="match status" value="1"/>
</dbReference>
<organism evidence="2 3">
    <name type="scientific">Rhizobium wuzhouense</name>
    <dbReference type="NCBI Taxonomy" id="1986026"/>
    <lineage>
        <taxon>Bacteria</taxon>
        <taxon>Pseudomonadati</taxon>
        <taxon>Pseudomonadota</taxon>
        <taxon>Alphaproteobacteria</taxon>
        <taxon>Hyphomicrobiales</taxon>
        <taxon>Rhizobiaceae</taxon>
        <taxon>Rhizobium/Agrobacterium group</taxon>
        <taxon>Rhizobium</taxon>
    </lineage>
</organism>
<feature type="domain" description="Glycosyl transferase family 25" evidence="1">
    <location>
        <begin position="3"/>
        <end position="160"/>
    </location>
</feature>
<dbReference type="InterPro" id="IPR002654">
    <property type="entry name" value="Glyco_trans_25"/>
</dbReference>
<keyword evidence="3" id="KW-1185">Reference proteome</keyword>
<dbReference type="EMBL" id="QJRY01000002">
    <property type="protein sequence ID" value="PYB75486.1"/>
    <property type="molecule type" value="Genomic_DNA"/>
</dbReference>
<evidence type="ECO:0000259" key="1">
    <source>
        <dbReference type="Pfam" id="PF01755"/>
    </source>
</evidence>
<dbReference type="CDD" id="cd06532">
    <property type="entry name" value="Glyco_transf_25"/>
    <property type="match status" value="1"/>
</dbReference>
<gene>
    <name evidence="2" type="ORF">DMY87_08625</name>
</gene>
<comment type="caution">
    <text evidence="2">The sequence shown here is derived from an EMBL/GenBank/DDBJ whole genome shotgun (WGS) entry which is preliminary data.</text>
</comment>
<dbReference type="Proteomes" id="UP000247536">
    <property type="component" value="Unassembled WGS sequence"/>
</dbReference>
<accession>A0ABX5NU19</accession>